<protein>
    <submittedName>
        <fullName evidence="3">Vacuolar protein sorting 13 homolog C</fullName>
    </submittedName>
</protein>
<dbReference type="GeneTree" id="ENSGT00950000183083"/>
<feature type="region of interest" description="Disordered" evidence="1">
    <location>
        <begin position="148"/>
        <end position="172"/>
    </location>
</feature>
<name>A0A3Q2C8C5_CYPVA</name>
<feature type="region of interest" description="Disordered" evidence="1">
    <location>
        <begin position="664"/>
        <end position="683"/>
    </location>
</feature>
<accession>A0A3Q2C8C5</accession>
<evidence type="ECO:0000313" key="3">
    <source>
        <dbReference type="Ensembl" id="ENSCVAP00000000922.1"/>
    </source>
</evidence>
<dbReference type="InterPro" id="IPR009543">
    <property type="entry name" value="VPS13_VAB"/>
</dbReference>
<evidence type="ECO:0000313" key="4">
    <source>
        <dbReference type="Proteomes" id="UP000265020"/>
    </source>
</evidence>
<reference evidence="3" key="2">
    <citation type="submission" date="2025-09" db="UniProtKB">
        <authorList>
            <consortium name="Ensembl"/>
        </authorList>
    </citation>
    <scope>IDENTIFICATION</scope>
</reference>
<feature type="compositionally biased region" description="Basic and acidic residues" evidence="1">
    <location>
        <begin position="154"/>
        <end position="164"/>
    </location>
</feature>
<dbReference type="InterPro" id="IPR004170">
    <property type="entry name" value="WWE_dom"/>
</dbReference>
<evidence type="ECO:0000256" key="1">
    <source>
        <dbReference type="SAM" id="MobiDB-lite"/>
    </source>
</evidence>
<dbReference type="InterPro" id="IPR056747">
    <property type="entry name" value="VPS13-like_M"/>
</dbReference>
<sequence>TIRSPPVFLAFRTRAVTITGSAIMDRAYERYDVGLRRVQLLYRDAWKSARLQSSSVQHILQPMDLTLHLAKCMVEKDARMPRFKVSGELPLMHVRISDQKIQKVLELVESVPVPKKDSAPCTSKRCSYGWTCWRRSCFRSGSPVLLPDSEEEAGDRLTNEEQHSKRSAGAPSGRLVLGNQPLTLQYVASQVLLELTQQADQEKAVLSFNISQLGAEGRMRSFDLSVASYLRRLAVDYCDVPGDEPLHLISSLQQQDSNLLKVEFIKADPNGPSFQTQFSNTEQTLKVELSSLDFLLHTKALLATISYLNSAVPQQFSATRDPDTKKLVQKTEQSQTVSKSKKDGGVFTFKLFATLGCFHVEVCDDRCSIADIRVQGTNSMFPPHRNQGLDARLCSQSVLVTEVTSSSSSPQAVSIVGNEVFSFKLSLFPGATQGEGYGDMSKVDGKVTMSLGCIQIVYLHKFFMSLLMFVDNFQTAKEALSAATSQAAERAASSVRDFAQKSFRLSMDIKLKAPIIIIPQSSTSQNALVVDLGLITVGNSFALRPIETLPLPAVVEKMEVKLTQLKLIAPPSCHLPAILQPINVDLLVTRNLAASQFSDIPGVQVQGVLRSLNVSLSLLHSDLNFLRLKQFSFNQNHQIRLKNNENQPEVKHVFTSTEKAELSERPKETLVHPESNGMKASTHQELSEKDVVKVLLGFEVKQKRIKLEEAPFLVFQLDQLGIDAKVRKYDLSATTYIRQVSMKSLEFKDSVGDPLCLISSSAEAGAELLKVEFRKVTFSSLDVTLHTQALLSAVNFLSSSLSSGSAAPAEKDIQLKTEEKTPSVKPSQYLSCALVSPVDSEVIDLKATMTLGAFNILVCDQTCSMADIKVKGVESDLGAQTHISARLEDVIVLDVDPKGIHKEAISIVGDEVFSFSMSLTPNATEGPGYTDTSRTDGRVKLSVGCIRVVYLHKFFMSLLNFSNNFQTAKEALSSATAQAAEKAASSVRDLAQKSFRLSMAVRVKAPLIIIPQSSTSKNAIVVDLGLITVENSFSLVTVAGCSLPAVVDSMDVQLSELKLSRTWSDSESEKPNIELLKPVNLLLNIRRNLSAGWYRKMAAVEVNGDLKPMKVILSQDDLRVMLRIVTENLGEANTLDPSAPQQEVSLRVQAPKGAPTGPTDSEEPWKPARLERLSLYLTLLLLFQSSQTHYGSSFQQPADLQHHQDLRLGELALRLMKASGKILNNGSMEVNTVLTACTLDDLRSGVDRVTSRMVGQKEDGQQAMIDVTFRQAPAERDLVAILQKLYLCASTEFLMAVADFFLQAVPQSPASAPPAAASDKLPLKQTAEPRAEPSAVRTRLRAVIVDPEVVFVANLMKADAPALVASFQGDFNLVAEEDGTQNMRANLRDLKVLACPFIQNKEDKSVTTVLKPCSVSMETKTSPNQPLSGFVTVEEVIIKISPVILNTVMTITAGIAAKTQAEQSQEQKADVSNLWSIMDIYNCNFWFLGVDQATEITENYAESDEPRQAEGCSVSFPQSVQMTLESGLGHRTVPLLLAESSLNGVAKNWSSLLHLTADMTLEVRLSFRRAGHLRLINNSLVMLWEILVIPEPEDLVRLANVAAVLLCLATVAFAEGTALTFDHTLKEKPPFTIKNSLGIPVIVQHSASLRPVGSVAQGKLHELSVDQSMDLVHSGFESTMGGKLSALERQESCLFNLTVVPSGYSEICSIPVDKPGRRLYNVRGPMLQEAVSVLLQIDAAEGNKIITVRSPLQIMNHFSEPFSILKYCAASRDLQSIGTAEPEKEFHVDLDAYRCQLFVRPAGRLDGLYAASSSCMAWKEQVHCSAEVQSVLQCPASDSNLLPLMVSTLAVPDDLRHISSHGEEDWDPAYVIHLHPVAALCNLLPYTVSYIMENSANVYELQEGTTSDLLNARLSGEIMSLALLQYQGRGWHGHIQITRELPEFFAVSLTCDTDASLSVDVSIHVTKTKSRLLLSLFSPYWIINKTSRVLQYRSEDVMYKHPAEYRDVVLFSFKKSNLFTKSKVSVSQRGGVSSGRGVFILDGGSVRIHAASSKDAAYLDWILQARRTELYRARPNGTVLTWYYGSDEVHELKPCEARRFVWDDPGGTRKLCWSCKGRSEELDLLKDDVGQFPFDGQSHVHWVSFLDGRQRVLLFTEDTGVVTKARQSEELEQFQQELKVSLQNLGLSLVDNSSRQEISYIGITSSGVVWEYKPKNRWKSFNQKNINLLEKTYQSQLSEKKELGWVTLENNLEVNLNQAVMKMRQPQSCPVRRNFLSGIQVEFKQSLHQRSLRAQLHWLQVDNQLPGAVFPIVFHPVPPPKSIALDSEPKPFMDMSVIMRFNQHSSVMQFKYFMALVQEMAVKIDQGFLDAVAALFAPASGLIEGDLKRLQAEPTDASLADGSGISFFEFFHISPIKLHLSLSLGSSDGDSAQQNPITQSLNLVLKSIGATLTNVDDIIFKLAFFEVKYQFYSKEKLMWAVGRHYTEEFLKQMYVLVLGLDVLGNPFGLIRGLSEGVEAFFYEPFQGAVQGPEEFAEGFAIGVRSLLGSTVGGAAGMFSKITGSMGKGLAVITMDKEFQQERREEMNRPTRDFKGSLAKGGKGLLKGVVGGVTGIVTKPVEGAKKEGAAGFFKGIGKGLVGVVARPTGGIVDMASSTFQGIQRAAEATEEVTKLRPVRLIKEDGVIRPYDATESQGFDLYQRTGIKPLEGEAFRTHCPNPAHRKSNIIVTNRRVFCVKEMDLLGHLITDWECLFENFHRPPAVSGSELKIYCKVTNTHCFQDKLHEAIWDAQDAQKQHHMVRQKSQRFLRLSKKQ</sequence>
<dbReference type="Pfam" id="PF25037">
    <property type="entry name" value="VPS13_C"/>
    <property type="match status" value="1"/>
</dbReference>
<dbReference type="Pfam" id="PF25036">
    <property type="entry name" value="VPS13_VAB"/>
    <property type="match status" value="1"/>
</dbReference>
<dbReference type="PANTHER" id="PTHR16166">
    <property type="entry name" value="VACUOLAR PROTEIN SORTING-ASSOCIATED PROTEIN VPS13"/>
    <property type="match status" value="1"/>
</dbReference>
<dbReference type="PROSITE" id="PS50918">
    <property type="entry name" value="WWE"/>
    <property type="match status" value="1"/>
</dbReference>
<dbReference type="GO" id="GO:0045053">
    <property type="term" value="P:protein retention in Golgi apparatus"/>
    <property type="evidence" value="ECO:0007669"/>
    <property type="project" value="TreeGrafter"/>
</dbReference>
<organism evidence="3 4">
    <name type="scientific">Cyprinodon variegatus</name>
    <name type="common">Sheepshead minnow</name>
    <dbReference type="NCBI Taxonomy" id="28743"/>
    <lineage>
        <taxon>Eukaryota</taxon>
        <taxon>Metazoa</taxon>
        <taxon>Chordata</taxon>
        <taxon>Craniata</taxon>
        <taxon>Vertebrata</taxon>
        <taxon>Euteleostomi</taxon>
        <taxon>Actinopterygii</taxon>
        <taxon>Neopterygii</taxon>
        <taxon>Teleostei</taxon>
        <taxon>Neoteleostei</taxon>
        <taxon>Acanthomorphata</taxon>
        <taxon>Ovalentaria</taxon>
        <taxon>Atherinomorphae</taxon>
        <taxon>Cyprinodontiformes</taxon>
        <taxon>Cyprinodontidae</taxon>
        <taxon>Cyprinodon</taxon>
    </lineage>
</organism>
<dbReference type="InterPro" id="IPR026847">
    <property type="entry name" value="VPS13"/>
</dbReference>
<feature type="region of interest" description="Disordered" evidence="1">
    <location>
        <begin position="1312"/>
        <end position="1332"/>
    </location>
</feature>
<evidence type="ECO:0000259" key="2">
    <source>
        <dbReference type="PROSITE" id="PS50918"/>
    </source>
</evidence>
<feature type="domain" description="WWE" evidence="2">
    <location>
        <begin position="2193"/>
        <end position="2273"/>
    </location>
</feature>
<dbReference type="GO" id="GO:0006623">
    <property type="term" value="P:protein targeting to vacuole"/>
    <property type="evidence" value="ECO:0007669"/>
    <property type="project" value="TreeGrafter"/>
</dbReference>
<dbReference type="Pfam" id="PF25033">
    <property type="entry name" value="VPS13_M"/>
    <property type="match status" value="2"/>
</dbReference>
<dbReference type="PANTHER" id="PTHR16166:SF125">
    <property type="entry name" value="INTERMEMBRANE LIPID TRANSFER PROTEIN VPS13C"/>
    <property type="match status" value="1"/>
</dbReference>
<proteinExistence type="predicted"/>
<dbReference type="Ensembl" id="ENSCVAT00000014277.1">
    <property type="protein sequence ID" value="ENSCVAP00000000922.1"/>
    <property type="gene ID" value="ENSCVAG00000006832.1"/>
</dbReference>
<keyword evidence="4" id="KW-1185">Reference proteome</keyword>
<reference evidence="3" key="1">
    <citation type="submission" date="2025-08" db="UniProtKB">
        <authorList>
            <consortium name="Ensembl"/>
        </authorList>
    </citation>
    <scope>IDENTIFICATION</scope>
</reference>
<dbReference type="GO" id="GO:0007005">
    <property type="term" value="P:mitochondrion organization"/>
    <property type="evidence" value="ECO:0007669"/>
    <property type="project" value="TreeGrafter"/>
</dbReference>
<dbReference type="Proteomes" id="UP000265020">
    <property type="component" value="Unassembled WGS sequence"/>
</dbReference>
<dbReference type="InterPro" id="IPR056748">
    <property type="entry name" value="VPS13-like_C"/>
</dbReference>